<evidence type="ECO:0000256" key="5">
    <source>
        <dbReference type="ARBA" id="ARBA00023002"/>
    </source>
</evidence>
<comment type="catalytic activity">
    <reaction evidence="6">
        <text>N-acetyl-L-glutamate 5-semialdehyde + phosphate + NADP(+) = N-acetyl-L-glutamyl 5-phosphate + NADPH + H(+)</text>
        <dbReference type="Rhea" id="RHEA:21588"/>
        <dbReference type="ChEBI" id="CHEBI:15378"/>
        <dbReference type="ChEBI" id="CHEBI:29123"/>
        <dbReference type="ChEBI" id="CHEBI:43474"/>
        <dbReference type="ChEBI" id="CHEBI:57783"/>
        <dbReference type="ChEBI" id="CHEBI:57936"/>
        <dbReference type="ChEBI" id="CHEBI:58349"/>
        <dbReference type="EC" id="1.2.1.38"/>
    </reaction>
</comment>
<name>A0A8J6M541_9FIRM</name>
<dbReference type="InterPro" id="IPR036291">
    <property type="entry name" value="NAD(P)-bd_dom_sf"/>
</dbReference>
<feature type="active site" evidence="6">
    <location>
        <position position="117"/>
    </location>
</feature>
<feature type="domain" description="Semialdehyde dehydrogenase NAD-binding" evidence="7">
    <location>
        <begin position="5"/>
        <end position="106"/>
    </location>
</feature>
<keyword evidence="9" id="KW-1185">Reference proteome</keyword>
<keyword evidence="3 6" id="KW-0028">Amino-acid biosynthesis</keyword>
<dbReference type="CDD" id="cd17896">
    <property type="entry name" value="AGPR_2_N"/>
    <property type="match status" value="1"/>
</dbReference>
<evidence type="ECO:0000259" key="7">
    <source>
        <dbReference type="SMART" id="SM00859"/>
    </source>
</evidence>
<dbReference type="InterPro" id="IPR058924">
    <property type="entry name" value="AGPR_dimerisation_dom"/>
</dbReference>
<evidence type="ECO:0000313" key="8">
    <source>
        <dbReference type="EMBL" id="MBC5718038.1"/>
    </source>
</evidence>
<dbReference type="GO" id="GO:0006526">
    <property type="term" value="P:L-arginine biosynthetic process"/>
    <property type="evidence" value="ECO:0007669"/>
    <property type="project" value="UniProtKB-UniRule"/>
</dbReference>
<dbReference type="EC" id="1.2.1.38" evidence="6"/>
<dbReference type="Pfam" id="PF01118">
    <property type="entry name" value="Semialdhyde_dh"/>
    <property type="match status" value="1"/>
</dbReference>
<evidence type="ECO:0000256" key="1">
    <source>
        <dbReference type="ARBA" id="ARBA00022490"/>
    </source>
</evidence>
<gene>
    <name evidence="6 8" type="primary">argC</name>
    <name evidence="8" type="ORF">H8S55_12055</name>
</gene>
<dbReference type="Gene3D" id="3.40.50.720">
    <property type="entry name" value="NAD(P)-binding Rossmann-like Domain"/>
    <property type="match status" value="1"/>
</dbReference>
<evidence type="ECO:0000256" key="2">
    <source>
        <dbReference type="ARBA" id="ARBA00022571"/>
    </source>
</evidence>
<keyword evidence="4 6" id="KW-0521">NADP</keyword>
<comment type="similarity">
    <text evidence="6">Belongs to the NAGSA dehydrogenase family. Type 2 subfamily.</text>
</comment>
<dbReference type="Proteomes" id="UP000602260">
    <property type="component" value="Unassembled WGS sequence"/>
</dbReference>
<dbReference type="PANTHER" id="PTHR32338">
    <property type="entry name" value="N-ACETYL-GAMMA-GLUTAMYL-PHOSPHATE REDUCTASE, CHLOROPLASTIC-RELATED-RELATED"/>
    <property type="match status" value="1"/>
</dbReference>
<comment type="subcellular location">
    <subcellularLocation>
        <location evidence="6">Cytoplasm</location>
    </subcellularLocation>
</comment>
<keyword evidence="2 6" id="KW-0055">Arginine biosynthesis</keyword>
<dbReference type="InterPro" id="IPR010136">
    <property type="entry name" value="AGPR_type-2"/>
</dbReference>
<dbReference type="InterPro" id="IPR050085">
    <property type="entry name" value="AGPR"/>
</dbReference>
<reference evidence="8" key="1">
    <citation type="submission" date="2020-08" db="EMBL/GenBank/DDBJ databases">
        <title>Genome public.</title>
        <authorList>
            <person name="Liu C."/>
            <person name="Sun Q."/>
        </authorList>
    </citation>
    <scope>NUCLEOTIDE SEQUENCE</scope>
    <source>
        <strain evidence="8">BX5</strain>
    </source>
</reference>
<accession>A0A8J6M541</accession>
<evidence type="ECO:0000256" key="6">
    <source>
        <dbReference type="HAMAP-Rule" id="MF_01110"/>
    </source>
</evidence>
<dbReference type="Gene3D" id="3.30.360.10">
    <property type="entry name" value="Dihydrodipicolinate Reductase, domain 2"/>
    <property type="match status" value="1"/>
</dbReference>
<dbReference type="SUPFAM" id="SSF51735">
    <property type="entry name" value="NAD(P)-binding Rossmann-fold domains"/>
    <property type="match status" value="1"/>
</dbReference>
<evidence type="ECO:0000313" key="9">
    <source>
        <dbReference type="Proteomes" id="UP000602260"/>
    </source>
</evidence>
<dbReference type="GO" id="GO:0005737">
    <property type="term" value="C:cytoplasm"/>
    <property type="evidence" value="ECO:0007669"/>
    <property type="project" value="UniProtKB-SubCell"/>
</dbReference>
<keyword evidence="1 6" id="KW-0963">Cytoplasm</keyword>
<sequence>MNRPKVYIDGKEGTTGLQIYERLGSRDDIQLLLIDEDKRKDLEERRKFLNEADLVFLCLPDAAAKEAVTLIDNPKTRVIDASTAHRTAQGWVYGFAELLPGQRQRIKFAGRVANPGCHATGFLSTAAPLTELGVLPRDYPVTCFSLTGYSGGGKKMIAEYEAPDRSPLLDAPSLYSIGLAHKHLPEMQKLAGLDSAPVFVPILGDIRQGMMTSVMLQNRLLNGSPTAQDICEMLSSYYEGQEMVRVLPFGGETPRLATSALAGKDYLTITVSGHTDQTLLTAQFDNLGKGASGAAVQNMNIMLGFPETTGLNMD</sequence>
<dbReference type="RefSeq" id="WP_186879161.1">
    <property type="nucleotide sequence ID" value="NZ_JACOPN010000009.1"/>
</dbReference>
<dbReference type="NCBIfam" id="TIGR01851">
    <property type="entry name" value="argC_other"/>
    <property type="match status" value="1"/>
</dbReference>
<dbReference type="AlphaFoldDB" id="A0A8J6M541"/>
<proteinExistence type="inferred from homology"/>
<dbReference type="SUPFAM" id="SSF55347">
    <property type="entry name" value="Glyceraldehyde-3-phosphate dehydrogenase-like, C-terminal domain"/>
    <property type="match status" value="1"/>
</dbReference>
<dbReference type="GO" id="GO:0051287">
    <property type="term" value="F:NAD binding"/>
    <property type="evidence" value="ECO:0007669"/>
    <property type="project" value="InterPro"/>
</dbReference>
<organism evidence="8 9">
    <name type="scientific">Flintibacter faecis</name>
    <dbReference type="NCBI Taxonomy" id="2763047"/>
    <lineage>
        <taxon>Bacteria</taxon>
        <taxon>Bacillati</taxon>
        <taxon>Bacillota</taxon>
        <taxon>Clostridia</taxon>
        <taxon>Eubacteriales</taxon>
        <taxon>Flintibacter</taxon>
    </lineage>
</organism>
<dbReference type="EMBL" id="JACOPN010000009">
    <property type="protein sequence ID" value="MBC5718038.1"/>
    <property type="molecule type" value="Genomic_DNA"/>
</dbReference>
<dbReference type="UniPathway" id="UPA00068">
    <property type="reaction ID" value="UER00108"/>
</dbReference>
<dbReference type="Pfam" id="PF22698">
    <property type="entry name" value="Semialdhyde_dhC_1"/>
    <property type="match status" value="1"/>
</dbReference>
<evidence type="ECO:0000256" key="3">
    <source>
        <dbReference type="ARBA" id="ARBA00022605"/>
    </source>
</evidence>
<dbReference type="SMART" id="SM00859">
    <property type="entry name" value="Semialdhyde_dh"/>
    <property type="match status" value="1"/>
</dbReference>
<protein>
    <recommendedName>
        <fullName evidence="6">N-acetyl-gamma-glutamyl-phosphate reductase</fullName>
        <shortName evidence="6">AGPR</shortName>
        <ecNumber evidence="6">1.2.1.38</ecNumber>
    </recommendedName>
    <alternativeName>
        <fullName evidence="6">N-acetyl-glutamate semialdehyde dehydrogenase</fullName>
        <shortName evidence="6">NAGSA dehydrogenase</shortName>
    </alternativeName>
</protein>
<dbReference type="GO" id="GO:0003942">
    <property type="term" value="F:N-acetyl-gamma-glutamyl-phosphate reductase activity"/>
    <property type="evidence" value="ECO:0007669"/>
    <property type="project" value="UniProtKB-UniRule"/>
</dbReference>
<dbReference type="CDD" id="cd23935">
    <property type="entry name" value="AGPR_2_C"/>
    <property type="match status" value="1"/>
</dbReference>
<dbReference type="InterPro" id="IPR000534">
    <property type="entry name" value="Semialdehyde_DH_NAD-bd"/>
</dbReference>
<comment type="function">
    <text evidence="6">Catalyzes the NADPH-dependent reduction of N-acetyl-5-glutamyl phosphate to yield N-acetyl-L-glutamate 5-semialdehyde.</text>
</comment>
<dbReference type="HAMAP" id="MF_01110">
    <property type="entry name" value="ArgC_type2"/>
    <property type="match status" value="1"/>
</dbReference>
<evidence type="ECO:0000256" key="4">
    <source>
        <dbReference type="ARBA" id="ARBA00022857"/>
    </source>
</evidence>
<keyword evidence="5 6" id="KW-0560">Oxidoreductase</keyword>
<comment type="caution">
    <text evidence="8">The sequence shown here is derived from an EMBL/GenBank/DDBJ whole genome shotgun (WGS) entry which is preliminary data.</text>
</comment>
<comment type="pathway">
    <text evidence="6">Amino-acid biosynthesis; L-arginine biosynthesis; N(2)-acetyl-L-ornithine from L-glutamate: step 3/4.</text>
</comment>
<dbReference type="PANTHER" id="PTHR32338:SF10">
    <property type="entry name" value="N-ACETYL-GAMMA-GLUTAMYL-PHOSPHATE REDUCTASE, CHLOROPLASTIC-RELATED"/>
    <property type="match status" value="1"/>
</dbReference>